<dbReference type="PANTHER" id="PTHR21700:SF46">
    <property type="entry name" value="TRANSTHYRETIN-LIKE PROTEIN 52"/>
    <property type="match status" value="1"/>
</dbReference>
<evidence type="ECO:0000313" key="8">
    <source>
        <dbReference type="WBParaSite" id="ASIM_0001293801-mRNA-1"/>
    </source>
</evidence>
<name>A0A0M3JX81_ANISI</name>
<evidence type="ECO:0000256" key="4">
    <source>
        <dbReference type="ARBA" id="ARBA00022729"/>
    </source>
</evidence>
<sequence>MIILVALFQLISLANARTRCVRVKGKLNCATDQTKTQNIEVTLYDEDDLLWETDDLMGRNASDGNGEFVVEGCGYDFDFFYWNDPEPFIVISHECHSALPQYLLQQSLTKQIRIPLDQTFLPNELDIGEIRLDLTN</sequence>
<gene>
    <name evidence="6" type="ORF">ASIM_LOCUS12404</name>
</gene>
<dbReference type="OrthoDB" id="5782901at2759"/>
<dbReference type="Pfam" id="PF01060">
    <property type="entry name" value="TTR-52"/>
    <property type="match status" value="1"/>
</dbReference>
<proteinExistence type="inferred from homology"/>
<protein>
    <submittedName>
        <fullName evidence="8">Transthyretin-like protein 52 (inferred by orthology to a C. elegans protein)</fullName>
    </submittedName>
</protein>
<dbReference type="InterPro" id="IPR001534">
    <property type="entry name" value="Transthyretin-like"/>
</dbReference>
<dbReference type="AlphaFoldDB" id="A0A0M3JX81"/>
<dbReference type="GO" id="GO:0009986">
    <property type="term" value="C:cell surface"/>
    <property type="evidence" value="ECO:0007669"/>
    <property type="project" value="InterPro"/>
</dbReference>
<dbReference type="InterPro" id="IPR038479">
    <property type="entry name" value="Transthyretin-like_sf"/>
</dbReference>
<organism evidence="8">
    <name type="scientific">Anisakis simplex</name>
    <name type="common">Herring worm</name>
    <dbReference type="NCBI Taxonomy" id="6269"/>
    <lineage>
        <taxon>Eukaryota</taxon>
        <taxon>Metazoa</taxon>
        <taxon>Ecdysozoa</taxon>
        <taxon>Nematoda</taxon>
        <taxon>Chromadorea</taxon>
        <taxon>Rhabditida</taxon>
        <taxon>Spirurina</taxon>
        <taxon>Ascaridomorpha</taxon>
        <taxon>Ascaridoidea</taxon>
        <taxon>Anisakidae</taxon>
        <taxon>Anisakis</taxon>
        <taxon>Anisakis simplex complex</taxon>
    </lineage>
</organism>
<comment type="subcellular location">
    <subcellularLocation>
        <location evidence="1">Secreted</location>
    </subcellularLocation>
</comment>
<evidence type="ECO:0000313" key="7">
    <source>
        <dbReference type="Proteomes" id="UP000267096"/>
    </source>
</evidence>
<keyword evidence="3" id="KW-0964">Secreted</keyword>
<reference evidence="8" key="1">
    <citation type="submission" date="2017-02" db="UniProtKB">
        <authorList>
            <consortium name="WormBaseParasite"/>
        </authorList>
    </citation>
    <scope>IDENTIFICATION</scope>
</reference>
<feature type="signal peptide" evidence="5">
    <location>
        <begin position="1"/>
        <end position="16"/>
    </location>
</feature>
<evidence type="ECO:0000313" key="6">
    <source>
        <dbReference type="EMBL" id="VDK47280.1"/>
    </source>
</evidence>
<evidence type="ECO:0000256" key="1">
    <source>
        <dbReference type="ARBA" id="ARBA00004613"/>
    </source>
</evidence>
<keyword evidence="4 5" id="KW-0732">Signal</keyword>
<dbReference type="GO" id="GO:0005576">
    <property type="term" value="C:extracellular region"/>
    <property type="evidence" value="ECO:0007669"/>
    <property type="project" value="UniProtKB-SubCell"/>
</dbReference>
<dbReference type="EMBL" id="UYRR01031182">
    <property type="protein sequence ID" value="VDK47280.1"/>
    <property type="molecule type" value="Genomic_DNA"/>
</dbReference>
<keyword evidence="7" id="KW-1185">Reference proteome</keyword>
<evidence type="ECO:0000256" key="5">
    <source>
        <dbReference type="SAM" id="SignalP"/>
    </source>
</evidence>
<dbReference type="WBParaSite" id="ASIM_0001293801-mRNA-1">
    <property type="protein sequence ID" value="ASIM_0001293801-mRNA-1"/>
    <property type="gene ID" value="ASIM_0001293801"/>
</dbReference>
<accession>A0A0M3JX81</accession>
<comment type="similarity">
    <text evidence="2">Belongs to the nematode transthyretin-like family.</text>
</comment>
<evidence type="ECO:0000256" key="2">
    <source>
        <dbReference type="ARBA" id="ARBA00010112"/>
    </source>
</evidence>
<reference evidence="6 7" key="2">
    <citation type="submission" date="2018-11" db="EMBL/GenBank/DDBJ databases">
        <authorList>
            <consortium name="Pathogen Informatics"/>
        </authorList>
    </citation>
    <scope>NUCLEOTIDE SEQUENCE [LARGE SCALE GENOMIC DNA]</scope>
</reference>
<feature type="chain" id="PRO_5043121079" evidence="5">
    <location>
        <begin position="17"/>
        <end position="136"/>
    </location>
</feature>
<dbReference type="Gene3D" id="2.60.40.3330">
    <property type="match status" value="1"/>
</dbReference>
<dbReference type="Proteomes" id="UP000267096">
    <property type="component" value="Unassembled WGS sequence"/>
</dbReference>
<dbReference type="PANTHER" id="PTHR21700">
    <property type="entry name" value="TRANSTHYRETIN-LIKE FAMILY PROTEIN-RELATED"/>
    <property type="match status" value="1"/>
</dbReference>
<evidence type="ECO:0000256" key="3">
    <source>
        <dbReference type="ARBA" id="ARBA00022525"/>
    </source>
</evidence>